<reference evidence="2 3" key="1">
    <citation type="journal article" date="2019" name="Gigascience">
        <title>Whole-genome sequence of the oriental lung fluke Paragonimus westermani.</title>
        <authorList>
            <person name="Oey H."/>
            <person name="Zakrzewski M."/>
            <person name="Narain K."/>
            <person name="Devi K.R."/>
            <person name="Agatsuma T."/>
            <person name="Nawaratna S."/>
            <person name="Gobert G.N."/>
            <person name="Jones M.K."/>
            <person name="Ragan M.A."/>
            <person name="McManus D.P."/>
            <person name="Krause L."/>
        </authorList>
    </citation>
    <scope>NUCLEOTIDE SEQUENCE [LARGE SCALE GENOMIC DNA]</scope>
    <source>
        <strain evidence="2 3">IND2009</strain>
    </source>
</reference>
<accession>A0A5J4NII7</accession>
<sequence length="540" mass="58476">MHRTNTVCACGRPQVFPRVLSEISPAEISVFCSTATASVTSVTTDDTGIESSSLGASPILPCCPKSLQHAEIKATPWGKEQPPPIPPKAGRQCPPIPPKPFVETFEVVKSNLHKSSDSTCLSSTGRFLTSKLPPENVLSKVSKGREPEVLHNVHSSSTVNRLYSGDHLSLFKHETVNKTGKLIALPSTSLSRNRLLAPRGECSNCSPPNFLKTACTKRTSYSSLGPSSVLRKNCPPTSCSYPPDKNSRPSVCSIEASQSCFCQINRHWNVKALPPTPTQLQPTFRRMPLSNVNCDLWNTPRLFSLTARPNYTGKSVSKPGCGSLQWISHTLTRVFCTGFGRGRSTDTKTEIVSEINDDDGTVCRNKLNEPLEVPPASAPATFTNSFVSPREQSKSSSVACGVSLWNNRPKSCYCPHNSVPSGTLPSDLSSASYHSSPVRKTDRMSSPTKRHVIPPPTPASLDPELLNGVSHSLPIGSKGDQKKLCWVNLSGRSHPLPPSRTADVSQKHNLSRWPFHPPSLSTEVPKSDCSCSCLVQPTPA</sequence>
<proteinExistence type="predicted"/>
<evidence type="ECO:0000313" key="2">
    <source>
        <dbReference type="EMBL" id="KAA3675385.1"/>
    </source>
</evidence>
<dbReference type="AlphaFoldDB" id="A0A5J4NII7"/>
<evidence type="ECO:0000313" key="3">
    <source>
        <dbReference type="Proteomes" id="UP000324629"/>
    </source>
</evidence>
<feature type="non-terminal residue" evidence="2">
    <location>
        <position position="540"/>
    </location>
</feature>
<feature type="region of interest" description="Disordered" evidence="1">
    <location>
        <begin position="425"/>
        <end position="464"/>
    </location>
</feature>
<dbReference type="Proteomes" id="UP000324629">
    <property type="component" value="Unassembled WGS sequence"/>
</dbReference>
<evidence type="ECO:0000256" key="1">
    <source>
        <dbReference type="SAM" id="MobiDB-lite"/>
    </source>
</evidence>
<feature type="compositionally biased region" description="Polar residues" evidence="1">
    <location>
        <begin position="425"/>
        <end position="435"/>
    </location>
</feature>
<gene>
    <name evidence="2" type="ORF">DEA37_0006684</name>
</gene>
<name>A0A5J4NII7_9TREM</name>
<keyword evidence="3" id="KW-1185">Reference proteome</keyword>
<organism evidence="2 3">
    <name type="scientific">Paragonimus westermani</name>
    <dbReference type="NCBI Taxonomy" id="34504"/>
    <lineage>
        <taxon>Eukaryota</taxon>
        <taxon>Metazoa</taxon>
        <taxon>Spiralia</taxon>
        <taxon>Lophotrochozoa</taxon>
        <taxon>Platyhelminthes</taxon>
        <taxon>Trematoda</taxon>
        <taxon>Digenea</taxon>
        <taxon>Plagiorchiida</taxon>
        <taxon>Troglotremata</taxon>
        <taxon>Troglotrematidae</taxon>
        <taxon>Paragonimus</taxon>
    </lineage>
</organism>
<comment type="caution">
    <text evidence="2">The sequence shown here is derived from an EMBL/GenBank/DDBJ whole genome shotgun (WGS) entry which is preliminary data.</text>
</comment>
<dbReference type="EMBL" id="QNGE01002554">
    <property type="protein sequence ID" value="KAA3675385.1"/>
    <property type="molecule type" value="Genomic_DNA"/>
</dbReference>
<protein>
    <submittedName>
        <fullName evidence="2">Uncharacterized protein</fullName>
    </submittedName>
</protein>